<keyword evidence="4" id="KW-1185">Reference proteome</keyword>
<evidence type="ECO:0000256" key="1">
    <source>
        <dbReference type="SAM" id="MobiDB-lite"/>
    </source>
</evidence>
<evidence type="ECO:0000313" key="4">
    <source>
        <dbReference type="Proteomes" id="UP000631114"/>
    </source>
</evidence>
<dbReference type="EMBL" id="JADFTS010000003">
    <property type="protein sequence ID" value="KAF9615028.1"/>
    <property type="molecule type" value="Genomic_DNA"/>
</dbReference>
<accession>A0A835IFY4</accession>
<reference evidence="3 4" key="1">
    <citation type="submission" date="2020-10" db="EMBL/GenBank/DDBJ databases">
        <title>The Coptis chinensis genome and diversification of protoberbering-type alkaloids.</title>
        <authorList>
            <person name="Wang B."/>
            <person name="Shu S."/>
            <person name="Song C."/>
            <person name="Liu Y."/>
        </authorList>
    </citation>
    <scope>NUCLEOTIDE SEQUENCE [LARGE SCALE GENOMIC DNA]</scope>
    <source>
        <strain evidence="3">HL-2020</strain>
        <tissue evidence="3">Leaf</tissue>
    </source>
</reference>
<evidence type="ECO:0000256" key="2">
    <source>
        <dbReference type="SAM" id="Phobius"/>
    </source>
</evidence>
<protein>
    <submittedName>
        <fullName evidence="3">Uncharacterized protein</fullName>
    </submittedName>
</protein>
<keyword evidence="2" id="KW-0472">Membrane</keyword>
<feature type="region of interest" description="Disordered" evidence="1">
    <location>
        <begin position="1"/>
        <end position="27"/>
    </location>
</feature>
<dbReference type="PANTHER" id="PTHR35297">
    <property type="entry name" value="PROTEIN, PUTATIVE-RELATED"/>
    <property type="match status" value="1"/>
</dbReference>
<dbReference type="PANTHER" id="PTHR35297:SF2">
    <property type="entry name" value="PROTEIN, PUTATIVE-RELATED"/>
    <property type="match status" value="1"/>
</dbReference>
<sequence>MQRQSLSSPGSKLNIHEENDEEEKKSKVGKEVEIEKLITYNHSTKFRADKSIHLIPLLTVFCFLILYLVSHDPLQQELVHINGFKRPNLVLETEKSDVLAIRSYRSLQEIKKRGLILHRKMGDF</sequence>
<gene>
    <name evidence="3" type="ORF">IFM89_021599</name>
</gene>
<feature type="transmembrane region" description="Helical" evidence="2">
    <location>
        <begin position="52"/>
        <end position="70"/>
    </location>
</feature>
<feature type="compositionally biased region" description="Basic and acidic residues" evidence="1">
    <location>
        <begin position="14"/>
        <end position="27"/>
    </location>
</feature>
<organism evidence="3 4">
    <name type="scientific">Coptis chinensis</name>
    <dbReference type="NCBI Taxonomy" id="261450"/>
    <lineage>
        <taxon>Eukaryota</taxon>
        <taxon>Viridiplantae</taxon>
        <taxon>Streptophyta</taxon>
        <taxon>Embryophyta</taxon>
        <taxon>Tracheophyta</taxon>
        <taxon>Spermatophyta</taxon>
        <taxon>Magnoliopsida</taxon>
        <taxon>Ranunculales</taxon>
        <taxon>Ranunculaceae</taxon>
        <taxon>Coptidoideae</taxon>
        <taxon>Coptis</taxon>
    </lineage>
</organism>
<keyword evidence="2" id="KW-1133">Transmembrane helix</keyword>
<feature type="compositionally biased region" description="Polar residues" evidence="1">
    <location>
        <begin position="1"/>
        <end position="11"/>
    </location>
</feature>
<dbReference type="Proteomes" id="UP000631114">
    <property type="component" value="Unassembled WGS sequence"/>
</dbReference>
<dbReference type="AlphaFoldDB" id="A0A835IFY4"/>
<proteinExistence type="predicted"/>
<dbReference type="OrthoDB" id="783427at2759"/>
<keyword evidence="2" id="KW-0812">Transmembrane</keyword>
<evidence type="ECO:0000313" key="3">
    <source>
        <dbReference type="EMBL" id="KAF9615028.1"/>
    </source>
</evidence>
<name>A0A835IFY4_9MAGN</name>
<comment type="caution">
    <text evidence="3">The sequence shown here is derived from an EMBL/GenBank/DDBJ whole genome shotgun (WGS) entry which is preliminary data.</text>
</comment>